<name>A0AAX3LK15_9RHOB</name>
<comment type="function">
    <text evidence="1">Involved in the assembly of lipopolysaccharide (LPS) at the surface of the outer membrane.</text>
</comment>
<feature type="domain" description="LptD C-terminal" evidence="3">
    <location>
        <begin position="271"/>
        <end position="641"/>
    </location>
</feature>
<evidence type="ECO:0000259" key="3">
    <source>
        <dbReference type="Pfam" id="PF04453"/>
    </source>
</evidence>
<dbReference type="InterPro" id="IPR007543">
    <property type="entry name" value="LptD_C"/>
</dbReference>
<dbReference type="InterPro" id="IPR050218">
    <property type="entry name" value="LptD"/>
</dbReference>
<protein>
    <recommendedName>
        <fullName evidence="1">LPS-assembly protein LptD</fullName>
    </recommendedName>
</protein>
<feature type="signal peptide" evidence="1">
    <location>
        <begin position="1"/>
        <end position="18"/>
    </location>
</feature>
<dbReference type="GO" id="GO:1990351">
    <property type="term" value="C:transporter complex"/>
    <property type="evidence" value="ECO:0007669"/>
    <property type="project" value="TreeGrafter"/>
</dbReference>
<dbReference type="PANTHER" id="PTHR30189:SF1">
    <property type="entry name" value="LPS-ASSEMBLY PROTEIN LPTD"/>
    <property type="match status" value="1"/>
</dbReference>
<sequence precursor="true">MRAALVGLALSFAPLSLAAQTAPASDRPAVLVADQVFITRDKVLVAQGNVEAFQGETRLRATAIRYDQATGALSIEGPIVLSEGENTTILADAASLDAGLQSGLLRGARMILEQQLQLAAVQINRVEGRYSQLYKAAVTSCKVCEDGETPLWQIRAKRVVHDQVAQQLYFDEAQFRIKNVPIAYLPRLRLPDPTLDRATGFLAPTVRSTSQLGVGLKLPYFIKIGDHRDLTLTPYLSAETRTLEFRYRQAFVSGRIEFEGAITDDELDPGKTRGYLFGTGSFDLRRDYKLYFDIETTSDSSYLSDYGYSGKDRLTSELTVSRARRDEYMRATLLNYQSLRDGEDNDLLPNLVLDGEFQRRYFPTSVGGELRLTLEAHSHRRSSDLSTDGNGDGEADGRDVSRLNGEAAWLRRFTFGNGLVTDVEAGASFGLFNIAQDAVYDGRYSDLVPHAAVTMRYPMQRREAAGVVQQLEPLVQLGWTGGDRLDIPNEESTLVEYDEGNLLSLSRFPRPDRRERGAVAAIGVNWARLDPNGMDASLSFGQVIRADVDDAFSFSSGLQGTYSDFLLAGQLRSDNGLALIGRGLVDDDFEVAKAELRGVWDFKRGQISGSYVWLHEDAAEDRNEDVSEITFDGNYSINSQWQASAEWRFDLADERAATAGLGLSYNNECVQVDLSVNRSYSSSTSVEPSTDIGFNIGLRGFAANTGTERYVRSCGK</sequence>
<keyword evidence="1" id="KW-0472">Membrane</keyword>
<dbReference type="InterPro" id="IPR020889">
    <property type="entry name" value="LipoPS_assembly_LptD"/>
</dbReference>
<keyword evidence="1" id="KW-0732">Signal</keyword>
<evidence type="ECO:0000313" key="5">
    <source>
        <dbReference type="Proteomes" id="UP001210770"/>
    </source>
</evidence>
<comment type="caution">
    <text evidence="1">Lacks conserved residue(s) required for the propagation of feature annotation.</text>
</comment>
<dbReference type="EMBL" id="CP116423">
    <property type="protein sequence ID" value="WCE68910.1"/>
    <property type="molecule type" value="Genomic_DNA"/>
</dbReference>
<accession>A0AAX3LK15</accession>
<dbReference type="GO" id="GO:0043165">
    <property type="term" value="P:Gram-negative-bacterium-type cell outer membrane assembly"/>
    <property type="evidence" value="ECO:0007669"/>
    <property type="project" value="UniProtKB-UniRule"/>
</dbReference>
<evidence type="ECO:0000256" key="2">
    <source>
        <dbReference type="SAM" id="MobiDB-lite"/>
    </source>
</evidence>
<dbReference type="Pfam" id="PF04453">
    <property type="entry name" value="LptD"/>
    <property type="match status" value="1"/>
</dbReference>
<reference evidence="4" key="1">
    <citation type="submission" date="2023-01" db="EMBL/GenBank/DDBJ databases">
        <title>Comparative genomic analysis of cold water coral derived Sulfitobacter faviae: insights into their metabolism and habitat adaptation.</title>
        <authorList>
            <person name="Guo Y."/>
            <person name="Lin S."/>
            <person name="Huang Z."/>
            <person name="Tang K."/>
            <person name="Wang X."/>
        </authorList>
    </citation>
    <scope>NUCLEOTIDE SEQUENCE</scope>
    <source>
        <strain evidence="4">SCSIO W_1865</strain>
    </source>
</reference>
<dbReference type="PANTHER" id="PTHR30189">
    <property type="entry name" value="LPS-ASSEMBLY PROTEIN"/>
    <property type="match status" value="1"/>
</dbReference>
<comment type="similarity">
    <text evidence="1">Belongs to the LptD family.</text>
</comment>
<organism evidence="4 5">
    <name type="scientific">Sulfitobacter faviae</name>
    <dbReference type="NCBI Taxonomy" id="1775881"/>
    <lineage>
        <taxon>Bacteria</taxon>
        <taxon>Pseudomonadati</taxon>
        <taxon>Pseudomonadota</taxon>
        <taxon>Alphaproteobacteria</taxon>
        <taxon>Rhodobacterales</taxon>
        <taxon>Roseobacteraceae</taxon>
        <taxon>Sulfitobacter</taxon>
    </lineage>
</organism>
<evidence type="ECO:0000256" key="1">
    <source>
        <dbReference type="HAMAP-Rule" id="MF_01411"/>
    </source>
</evidence>
<gene>
    <name evidence="1 4" type="primary">lptD</name>
    <name evidence="4" type="ORF">PL336_08780</name>
</gene>
<dbReference type="HAMAP" id="MF_01411">
    <property type="entry name" value="LPS_assembly_LptD"/>
    <property type="match status" value="1"/>
</dbReference>
<evidence type="ECO:0000313" key="4">
    <source>
        <dbReference type="EMBL" id="WCE68910.1"/>
    </source>
</evidence>
<feature type="region of interest" description="Disordered" evidence="2">
    <location>
        <begin position="378"/>
        <end position="399"/>
    </location>
</feature>
<feature type="chain" id="PRO_5043068824" description="LPS-assembly protein LptD" evidence="1">
    <location>
        <begin position="19"/>
        <end position="716"/>
    </location>
</feature>
<dbReference type="Proteomes" id="UP001210770">
    <property type="component" value="Chromosome"/>
</dbReference>
<dbReference type="GO" id="GO:0015920">
    <property type="term" value="P:lipopolysaccharide transport"/>
    <property type="evidence" value="ECO:0007669"/>
    <property type="project" value="InterPro"/>
</dbReference>
<keyword evidence="1" id="KW-0998">Cell outer membrane</keyword>
<dbReference type="RefSeq" id="WP_271687206.1">
    <property type="nucleotide sequence ID" value="NZ_CP116423.1"/>
</dbReference>
<comment type="subcellular location">
    <subcellularLocation>
        <location evidence="1">Cell outer membrane</location>
    </subcellularLocation>
</comment>
<proteinExistence type="inferred from homology"/>
<dbReference type="AlphaFoldDB" id="A0AAX3LK15"/>
<dbReference type="GO" id="GO:0009279">
    <property type="term" value="C:cell outer membrane"/>
    <property type="evidence" value="ECO:0007669"/>
    <property type="project" value="UniProtKB-SubCell"/>
</dbReference>
<comment type="subunit">
    <text evidence="1">Component of the lipopolysaccharide transport and assembly complex.</text>
</comment>